<feature type="disulfide bond" evidence="2">
    <location>
        <begin position="1025"/>
        <end position="1086"/>
    </location>
</feature>
<feature type="compositionally biased region" description="Low complexity" evidence="3">
    <location>
        <begin position="519"/>
        <end position="531"/>
    </location>
</feature>
<feature type="disulfide bond" evidence="2">
    <location>
        <begin position="243"/>
        <end position="307"/>
    </location>
</feature>
<feature type="disulfide bond" evidence="2">
    <location>
        <begin position="95"/>
        <end position="105"/>
    </location>
</feature>
<feature type="disulfide bond" evidence="2">
    <location>
        <begin position="624"/>
        <end position="688"/>
    </location>
</feature>
<dbReference type="InterPro" id="IPR042235">
    <property type="entry name" value="ZP-C_dom"/>
</dbReference>
<dbReference type="PROSITE" id="PS00420">
    <property type="entry name" value="SRCR_1"/>
    <property type="match status" value="6"/>
</dbReference>
<reference evidence="8" key="1">
    <citation type="submission" date="2025-08" db="UniProtKB">
        <authorList>
            <consortium name="RefSeq"/>
        </authorList>
    </citation>
    <scope>IDENTIFICATION</scope>
</reference>
<dbReference type="InterPro" id="IPR001507">
    <property type="entry name" value="ZP_dom"/>
</dbReference>
<feature type="domain" description="ZP" evidence="6">
    <location>
        <begin position="1110"/>
        <end position="1347"/>
    </location>
</feature>
<feature type="signal peptide" evidence="4">
    <location>
        <begin position="1"/>
        <end position="23"/>
    </location>
</feature>
<name>A0ABM5G1L3_9SAUR</name>
<gene>
    <name evidence="8" type="primary">LOC110087219</name>
</gene>
<dbReference type="Gene3D" id="3.10.250.10">
    <property type="entry name" value="SRCR-like domain"/>
    <property type="match status" value="7"/>
</dbReference>
<feature type="disulfide bond" evidence="2">
    <location>
        <begin position="876"/>
        <end position="940"/>
    </location>
</feature>
<accession>A0ABM5G1L3</accession>
<feature type="disulfide bond" evidence="2">
    <location>
        <begin position="668"/>
        <end position="678"/>
    </location>
</feature>
<evidence type="ECO:0000256" key="1">
    <source>
        <dbReference type="ARBA" id="ARBA00023157"/>
    </source>
</evidence>
<dbReference type="PRINTS" id="PR00258">
    <property type="entry name" value="SPERACTRCPTR"/>
</dbReference>
<evidence type="ECO:0000313" key="7">
    <source>
        <dbReference type="Proteomes" id="UP001652642"/>
    </source>
</evidence>
<feature type="disulfide bond" evidence="2">
    <location>
        <begin position="396"/>
        <end position="457"/>
    </location>
</feature>
<feature type="domain" description="SRCR" evidence="5">
    <location>
        <begin position="358"/>
        <end position="458"/>
    </location>
</feature>
<evidence type="ECO:0000259" key="6">
    <source>
        <dbReference type="PROSITE" id="PS51034"/>
    </source>
</evidence>
<keyword evidence="1 2" id="KW-1015">Disulfide bond</keyword>
<feature type="compositionally biased region" description="Low complexity" evidence="3">
    <location>
        <begin position="479"/>
        <end position="507"/>
    </location>
</feature>
<proteinExistence type="predicted"/>
<evidence type="ECO:0000313" key="8">
    <source>
        <dbReference type="RefSeq" id="XP_072851535.1"/>
    </source>
</evidence>
<dbReference type="PROSITE" id="PS50287">
    <property type="entry name" value="SRCR_2"/>
    <property type="match status" value="7"/>
</dbReference>
<dbReference type="Pfam" id="PF00530">
    <property type="entry name" value="SRCR"/>
    <property type="match status" value="7"/>
</dbReference>
<feature type="compositionally biased region" description="Polar residues" evidence="3">
    <location>
        <begin position="532"/>
        <end position="569"/>
    </location>
</feature>
<feature type="disulfide bond" evidence="2">
    <location>
        <begin position="920"/>
        <end position="930"/>
    </location>
</feature>
<feature type="domain" description="SRCR" evidence="5">
    <location>
        <begin position="218"/>
        <end position="318"/>
    </location>
</feature>
<evidence type="ECO:0000259" key="5">
    <source>
        <dbReference type="PROSITE" id="PS50287"/>
    </source>
</evidence>
<dbReference type="Gene3D" id="2.60.40.3210">
    <property type="entry name" value="Zona pellucida, ZP-N domain"/>
    <property type="match status" value="1"/>
</dbReference>
<keyword evidence="4" id="KW-0732">Signal</keyword>
<feature type="domain" description="SRCR" evidence="5">
    <location>
        <begin position="26"/>
        <end position="126"/>
    </location>
</feature>
<protein>
    <submittedName>
        <fullName evidence="8">Scavenger receptor cysteine-rich domain-containing protein DMBT1-like isoform X1</fullName>
    </submittedName>
</protein>
<feature type="disulfide bond" evidence="2">
    <location>
        <begin position="256"/>
        <end position="317"/>
    </location>
</feature>
<dbReference type="RefSeq" id="XP_072851535.1">
    <property type="nucleotide sequence ID" value="XM_072995434.1"/>
</dbReference>
<dbReference type="SMART" id="SM00241">
    <property type="entry name" value="ZP"/>
    <property type="match status" value="1"/>
</dbReference>
<dbReference type="Pfam" id="PF00100">
    <property type="entry name" value="Zona_pellucida"/>
    <property type="match status" value="1"/>
</dbReference>
<dbReference type="InterPro" id="IPR055355">
    <property type="entry name" value="ZP-C"/>
</dbReference>
<dbReference type="SUPFAM" id="SSF56487">
    <property type="entry name" value="SRCR-like"/>
    <property type="match status" value="7"/>
</dbReference>
<feature type="disulfide bond" evidence="2">
    <location>
        <begin position="64"/>
        <end position="125"/>
    </location>
</feature>
<feature type="disulfide bond" evidence="2">
    <location>
        <begin position="750"/>
        <end position="814"/>
    </location>
</feature>
<feature type="compositionally biased region" description="Polar residues" evidence="3">
    <location>
        <begin position="508"/>
        <end position="518"/>
    </location>
</feature>
<evidence type="ECO:0000256" key="3">
    <source>
        <dbReference type="SAM" id="MobiDB-lite"/>
    </source>
</evidence>
<keyword evidence="7" id="KW-1185">Reference proteome</keyword>
<feature type="disulfide bond" evidence="2">
    <location>
        <begin position="427"/>
        <end position="437"/>
    </location>
</feature>
<dbReference type="PROSITE" id="PS51034">
    <property type="entry name" value="ZP_2"/>
    <property type="match status" value="1"/>
</dbReference>
<dbReference type="InterPro" id="IPR036772">
    <property type="entry name" value="SRCR-like_dom_sf"/>
</dbReference>
<feature type="disulfide bond" evidence="2">
    <location>
        <begin position="1012"/>
        <end position="1076"/>
    </location>
</feature>
<dbReference type="Proteomes" id="UP001652642">
    <property type="component" value="Chromosome 3"/>
</dbReference>
<dbReference type="SMART" id="SM00202">
    <property type="entry name" value="SR"/>
    <property type="match status" value="7"/>
</dbReference>
<feature type="chain" id="PRO_5046293300" evidence="4">
    <location>
        <begin position="24"/>
        <end position="1368"/>
    </location>
</feature>
<feature type="disulfide bond" evidence="2">
    <location>
        <begin position="287"/>
        <end position="297"/>
    </location>
</feature>
<feature type="region of interest" description="Disordered" evidence="3">
    <location>
        <begin position="475"/>
        <end position="594"/>
    </location>
</feature>
<dbReference type="PANTHER" id="PTHR48071">
    <property type="entry name" value="SRCR DOMAIN-CONTAINING PROTEIN"/>
    <property type="match status" value="1"/>
</dbReference>
<feature type="disulfide bond" evidence="2">
    <location>
        <begin position="383"/>
        <end position="447"/>
    </location>
</feature>
<feature type="compositionally biased region" description="Low complexity" evidence="3">
    <location>
        <begin position="570"/>
        <end position="582"/>
    </location>
</feature>
<evidence type="ECO:0000256" key="2">
    <source>
        <dbReference type="PROSITE-ProRule" id="PRU00196"/>
    </source>
</evidence>
<dbReference type="Gene3D" id="2.60.40.4100">
    <property type="entry name" value="Zona pellucida, ZP-C domain"/>
    <property type="match status" value="1"/>
</dbReference>
<feature type="domain" description="SRCR" evidence="5">
    <location>
        <begin position="851"/>
        <end position="951"/>
    </location>
</feature>
<feature type="disulfide bond" evidence="2">
    <location>
        <begin position="637"/>
        <end position="698"/>
    </location>
</feature>
<feature type="domain" description="SRCR" evidence="5">
    <location>
        <begin position="725"/>
        <end position="825"/>
    </location>
</feature>
<feature type="disulfide bond" evidence="2">
    <location>
        <begin position="889"/>
        <end position="950"/>
    </location>
</feature>
<dbReference type="PANTHER" id="PTHR48071:SF18">
    <property type="entry name" value="DELETED IN MALIGNANT BRAIN TUMORS 1 PROTEIN-RELATED"/>
    <property type="match status" value="1"/>
</dbReference>
<feature type="disulfide bond" evidence="2">
    <location>
        <begin position="1056"/>
        <end position="1066"/>
    </location>
</feature>
<organism evidence="7 8">
    <name type="scientific">Pogona vitticeps</name>
    <name type="common">central bearded dragon</name>
    <dbReference type="NCBI Taxonomy" id="103695"/>
    <lineage>
        <taxon>Eukaryota</taxon>
        <taxon>Metazoa</taxon>
        <taxon>Chordata</taxon>
        <taxon>Craniata</taxon>
        <taxon>Vertebrata</taxon>
        <taxon>Euteleostomi</taxon>
        <taxon>Lepidosauria</taxon>
        <taxon>Squamata</taxon>
        <taxon>Bifurcata</taxon>
        <taxon>Unidentata</taxon>
        <taxon>Episquamata</taxon>
        <taxon>Toxicofera</taxon>
        <taxon>Iguania</taxon>
        <taxon>Acrodonta</taxon>
        <taxon>Agamidae</taxon>
        <taxon>Amphibolurinae</taxon>
        <taxon>Pogona</taxon>
    </lineage>
</organism>
<feature type="disulfide bond" evidence="2">
    <location>
        <begin position="794"/>
        <end position="804"/>
    </location>
</feature>
<feature type="disulfide bond" evidence="2">
    <location>
        <begin position="51"/>
        <end position="115"/>
    </location>
</feature>
<feature type="domain" description="SRCR" evidence="5">
    <location>
        <begin position="599"/>
        <end position="699"/>
    </location>
</feature>
<evidence type="ECO:0000256" key="4">
    <source>
        <dbReference type="SAM" id="SignalP"/>
    </source>
</evidence>
<sequence>MDAQILFFWTVLMQSRFLHESGAQELQLVNAWNRCVGRVEVSYDGVWGTVCDDNFDMTNAQVVCRQLECGEATTVLGWSYFGQGTGNTVLDDVNCTGTELYLWDCQHSEWLTSNCGHNEDVSVICSDAGVPPTGSSITETSTPVPFSTSNKALSTVPSNYTTPNVEEFETTPTANKNEITSTTEVPLITYQEIPVLSTKNSVTTEHQPLETPASSLSLRLVNGANRCQGRVEVYYNGSWGTVCDDAWDLYDAQVVCRQLGCGEAIKVAINAQFGEGSGSIFMDDIQCQGQERSLEECSHPGWGVHNCQHKEDAGVICAEMFPTTTENPASSEIPVLSTENSVTTEHQPLGTPASSLPLRLVNGNNRCQGRVEVYYNGSWGTVCDDAWDLYDAQVVCRQLGCGEAIDVVIDGHFGEGSGNIFLDDIRCRGQERSLEECSHPGWGVHNCQHKEDAGVICAETLPSTTTSVASTFVPSSQESTTLAPSTQASTTLTPSTQASTTLAPSTQESTTLAPSTQASTTLTPSTRESTTLAPSTEASTTLVPSTRESTTLAPSTRESTTLAPSTREATTLTPSTWESTTLVPSTREPITSANSSGTVRLINGRHRCEGRLEVLYYGRWGTVCDDEWDIKDARVVCRQLGCGAAVSAVGKARFGQGRDMIFLDDILCTGNELSLEQCIHRGWGVHNCIHREDAGVICSGAAQTTPPPTRPPFPMETTALIEGAVRLVNGRNRCEGRLEVFYDGQWGTVCDDEWDMNDARVICRQLGCGEALSAPGDAQFGPGPGKVFLDDVACSGNEFRLTQCSHNEWGISNCLHNEDAGVVCSGAAQATPPPTRPPFPMETTALIEGAVRLVNGRNRCEGRLEVFYNGEWGTVCDDEWDMNDARVICRQLGCGEALSAPGDAQFGPGPGKVFLDDVACSGNEFRLTQCSHNEWGISNCLHNEDAGVVCSGTAQTTPPPTRPPFPMETTALIGTNKTSHSPTNGDLQLVNGRHRCEGRLQVFHSGRWGTVCDDDWDMNAARVACRQLGCGNAISPVGKAQFGQGRGDIFLDDMSCVGNELRLEQCSHRGWGSHNCNHREDAGVICSGSTGIITTVAPPDETQSDPVSLSCLPQYMKAVIEKEYIASKGCSECRLYLSDSTNAPVITRQHIIFYIPYDDRGTIQENDGRTRSFTNTVKSLGGDVHLEFRFICIMESRQMKEVTHTVNGFEYKKRPRRQLHLQFLFYDSPSFLHPWNNLPYFMDINEGSLVEVTLQSFYQNLILFTDTCVASPRAHDFTTQAYVLIKNGCVQDRTYTSYFTHKRRALHFSFNPSRLFRRYSAFYLQCKMVVCPAHDYFSRCYQGCLPRNKREVSSEEAHAQVLGPLKLS</sequence>
<feature type="disulfide bond" evidence="2">
    <location>
        <begin position="763"/>
        <end position="824"/>
    </location>
</feature>
<dbReference type="InterPro" id="IPR001190">
    <property type="entry name" value="SRCR"/>
</dbReference>
<dbReference type="GeneID" id="110087219"/>
<feature type="domain" description="SRCR" evidence="5">
    <location>
        <begin position="987"/>
        <end position="1087"/>
    </location>
</feature>